<dbReference type="SUPFAM" id="SSF52172">
    <property type="entry name" value="CheY-like"/>
    <property type="match status" value="1"/>
</dbReference>
<dbReference type="InterPro" id="IPR018062">
    <property type="entry name" value="HTH_AraC-typ_CS"/>
</dbReference>
<dbReference type="PROSITE" id="PS01124">
    <property type="entry name" value="HTH_ARAC_FAMILY_2"/>
    <property type="match status" value="1"/>
</dbReference>
<feature type="modified residue" description="4-aspartylphosphate" evidence="4">
    <location>
        <position position="54"/>
    </location>
</feature>
<dbReference type="PRINTS" id="PR00032">
    <property type="entry name" value="HTHARAC"/>
</dbReference>
<dbReference type="RefSeq" id="WP_209992183.1">
    <property type="nucleotide sequence ID" value="NZ_JBHSVQ010000001.1"/>
</dbReference>
<dbReference type="InterPro" id="IPR018060">
    <property type="entry name" value="HTH_AraC"/>
</dbReference>
<evidence type="ECO:0000256" key="1">
    <source>
        <dbReference type="ARBA" id="ARBA00023015"/>
    </source>
</evidence>
<evidence type="ECO:0000259" key="7">
    <source>
        <dbReference type="PROSITE" id="PS50110"/>
    </source>
</evidence>
<dbReference type="PROSITE" id="PS00041">
    <property type="entry name" value="HTH_ARAC_FAMILY_1"/>
    <property type="match status" value="1"/>
</dbReference>
<dbReference type="PROSITE" id="PS50110">
    <property type="entry name" value="RESPONSE_REGULATORY"/>
    <property type="match status" value="1"/>
</dbReference>
<dbReference type="Proteomes" id="UP001597448">
    <property type="component" value="Unassembled WGS sequence"/>
</dbReference>
<dbReference type="PANTHER" id="PTHR43280:SF2">
    <property type="entry name" value="HTH-TYPE TRANSCRIPTIONAL REGULATOR EXSA"/>
    <property type="match status" value="1"/>
</dbReference>
<dbReference type="InterPro" id="IPR011006">
    <property type="entry name" value="CheY-like_superfamily"/>
</dbReference>
<evidence type="ECO:0000313" key="8">
    <source>
        <dbReference type="EMBL" id="MFD2413434.1"/>
    </source>
</evidence>
<name>A0ABW5FFF8_9BACL</name>
<keyword evidence="1" id="KW-0805">Transcription regulation</keyword>
<dbReference type="InterPro" id="IPR001789">
    <property type="entry name" value="Sig_transdc_resp-reg_receiver"/>
</dbReference>
<accession>A0ABW5FFF8</accession>
<dbReference type="SMART" id="SM00448">
    <property type="entry name" value="REC"/>
    <property type="match status" value="1"/>
</dbReference>
<feature type="region of interest" description="Disordered" evidence="5">
    <location>
        <begin position="311"/>
        <end position="332"/>
    </location>
</feature>
<proteinExistence type="predicted"/>
<feature type="domain" description="HTH araC/xylS-type" evidence="6">
    <location>
        <begin position="472"/>
        <end position="570"/>
    </location>
</feature>
<dbReference type="Gene3D" id="3.40.50.2300">
    <property type="match status" value="1"/>
</dbReference>
<keyword evidence="2" id="KW-0238">DNA-binding</keyword>
<evidence type="ECO:0000256" key="4">
    <source>
        <dbReference type="PROSITE-ProRule" id="PRU00169"/>
    </source>
</evidence>
<dbReference type="Pfam" id="PF12833">
    <property type="entry name" value="HTH_18"/>
    <property type="match status" value="1"/>
</dbReference>
<dbReference type="CDD" id="cd17536">
    <property type="entry name" value="REC_YesN-like"/>
    <property type="match status" value="1"/>
</dbReference>
<keyword evidence="4" id="KW-0597">Phosphoprotein</keyword>
<organism evidence="8 9">
    <name type="scientific">Paenibacillus rhizoplanae</name>
    <dbReference type="NCBI Taxonomy" id="1917181"/>
    <lineage>
        <taxon>Bacteria</taxon>
        <taxon>Bacillati</taxon>
        <taxon>Bacillota</taxon>
        <taxon>Bacilli</taxon>
        <taxon>Bacillales</taxon>
        <taxon>Paenibacillaceae</taxon>
        <taxon>Paenibacillus</taxon>
    </lineage>
</organism>
<evidence type="ECO:0000256" key="5">
    <source>
        <dbReference type="SAM" id="MobiDB-lite"/>
    </source>
</evidence>
<comment type="caution">
    <text evidence="8">The sequence shown here is derived from an EMBL/GenBank/DDBJ whole genome shotgun (WGS) entry which is preliminary data.</text>
</comment>
<evidence type="ECO:0000259" key="6">
    <source>
        <dbReference type="PROSITE" id="PS01124"/>
    </source>
</evidence>
<dbReference type="Pfam" id="PF00072">
    <property type="entry name" value="Response_reg"/>
    <property type="match status" value="1"/>
</dbReference>
<dbReference type="PANTHER" id="PTHR43280">
    <property type="entry name" value="ARAC-FAMILY TRANSCRIPTIONAL REGULATOR"/>
    <property type="match status" value="1"/>
</dbReference>
<keyword evidence="9" id="KW-1185">Reference proteome</keyword>
<protein>
    <submittedName>
        <fullName evidence="8">Helix-turn-helix domain-containing protein</fullName>
    </submittedName>
</protein>
<gene>
    <name evidence="8" type="ORF">ACFSX3_26560</name>
</gene>
<evidence type="ECO:0000313" key="9">
    <source>
        <dbReference type="Proteomes" id="UP001597448"/>
    </source>
</evidence>
<evidence type="ECO:0000256" key="2">
    <source>
        <dbReference type="ARBA" id="ARBA00023125"/>
    </source>
</evidence>
<dbReference type="Gene3D" id="1.10.10.60">
    <property type="entry name" value="Homeodomain-like"/>
    <property type="match status" value="2"/>
</dbReference>
<dbReference type="SMART" id="SM00342">
    <property type="entry name" value="HTH_ARAC"/>
    <property type="match status" value="1"/>
</dbReference>
<keyword evidence="3" id="KW-0804">Transcription</keyword>
<sequence>MKALIVDDEARVRKAVRLLVDWEAHQIEEILEAGNGNEAIALIRREKPALVIMDMMMESGSGLELMTWVDEFAGSTKFIVVSGHNDFDFVRQTVRHGGIDYILKPIEPDMINSAVSKAVSAWRAEEAERNLRQRQSLRLNEIKPIFGEKLLSALIDDRVNAEASLRRLIHDGIIPPDIKTSRLILVQTDSGNNPLLRRFGGDSELLYYAIVNICNEFLQQQGTGIAFRYWGGPPEIAILLWEPHESVTSLISRMNQGIFLTLQFRMHFGISTPGAFPAHLPAGRAEAAEALLRRNLLRHEDYCHYAGAESGRGAGASAGGGTDAGAGTRKGPGAMLGGKQLDKRENAVPLSFADVQEDWRMAVISGTPEALTAAAQHWTQELSRRGAVTPQMLNDWKADALLLRSRLVREALGSQAANVLAELEHGDQQNPSPQPSGYSFSLFAWRDWSLAFMQQLSRVLTDRQQKERNPMTEIVKYIEQNYPSDLSLQEVAGKFQVSREYVSRRFKQEYGINFSDYIVSVRIEKAKLLMQNPGLKLAQISEMIGFHDVKYFSKVFKKHTGHSPKDYRDQAAH</sequence>
<dbReference type="InterPro" id="IPR020449">
    <property type="entry name" value="Tscrpt_reg_AraC-type_HTH"/>
</dbReference>
<dbReference type="EMBL" id="JBHUKY010000068">
    <property type="protein sequence ID" value="MFD2413434.1"/>
    <property type="molecule type" value="Genomic_DNA"/>
</dbReference>
<feature type="domain" description="Response regulatory" evidence="7">
    <location>
        <begin position="2"/>
        <end position="119"/>
    </location>
</feature>
<dbReference type="InterPro" id="IPR009057">
    <property type="entry name" value="Homeodomain-like_sf"/>
</dbReference>
<evidence type="ECO:0000256" key="3">
    <source>
        <dbReference type="ARBA" id="ARBA00023163"/>
    </source>
</evidence>
<dbReference type="SUPFAM" id="SSF46689">
    <property type="entry name" value="Homeodomain-like"/>
    <property type="match status" value="2"/>
</dbReference>
<reference evidence="9" key="1">
    <citation type="journal article" date="2019" name="Int. J. Syst. Evol. Microbiol.">
        <title>The Global Catalogue of Microorganisms (GCM) 10K type strain sequencing project: providing services to taxonomists for standard genome sequencing and annotation.</title>
        <authorList>
            <consortium name="The Broad Institute Genomics Platform"/>
            <consortium name="The Broad Institute Genome Sequencing Center for Infectious Disease"/>
            <person name="Wu L."/>
            <person name="Ma J."/>
        </authorList>
    </citation>
    <scope>NUCLEOTIDE SEQUENCE [LARGE SCALE GENOMIC DNA]</scope>
    <source>
        <strain evidence="9">CCM 8725</strain>
    </source>
</reference>